<reference evidence="2 3" key="1">
    <citation type="submission" date="2022-10" db="EMBL/GenBank/DDBJ databases">
        <title>Draft genome assembly of moderately radiation resistant bacterium Metabacillus halosaccharovorans.</title>
        <authorList>
            <person name="Pal S."/>
            <person name="Gopinathan A."/>
        </authorList>
    </citation>
    <scope>NUCLEOTIDE SEQUENCE [LARGE SCALE GENOMIC DNA]</scope>
    <source>
        <strain evidence="2 3">VITHBRA001</strain>
    </source>
</reference>
<keyword evidence="1" id="KW-0812">Transmembrane</keyword>
<keyword evidence="1" id="KW-0472">Membrane</keyword>
<evidence type="ECO:0000313" key="3">
    <source>
        <dbReference type="Proteomes" id="UP001526147"/>
    </source>
</evidence>
<evidence type="ECO:0000313" key="2">
    <source>
        <dbReference type="EMBL" id="MCV9884824.1"/>
    </source>
</evidence>
<comment type="caution">
    <text evidence="2">The sequence shown here is derived from an EMBL/GenBank/DDBJ whole genome shotgun (WGS) entry which is preliminary data.</text>
</comment>
<gene>
    <name evidence="2" type="primary">comGG</name>
    <name evidence="2" type="ORF">OIH86_04095</name>
</gene>
<dbReference type="InterPro" id="IPR020372">
    <property type="entry name" value="Competence_ComGG"/>
</dbReference>
<dbReference type="Proteomes" id="UP001526147">
    <property type="component" value="Unassembled WGS sequence"/>
</dbReference>
<evidence type="ECO:0000256" key="1">
    <source>
        <dbReference type="SAM" id="Phobius"/>
    </source>
</evidence>
<dbReference type="RefSeq" id="WP_264141738.1">
    <property type="nucleotide sequence ID" value="NZ_JAOYEY010000024.1"/>
</dbReference>
<keyword evidence="3" id="KW-1185">Reference proteome</keyword>
<name>A0ABT3DCP2_9BACI</name>
<organism evidence="2 3">
    <name type="scientific">Metabacillus halosaccharovorans</name>
    <dbReference type="NCBI Taxonomy" id="930124"/>
    <lineage>
        <taxon>Bacteria</taxon>
        <taxon>Bacillati</taxon>
        <taxon>Bacillota</taxon>
        <taxon>Bacilli</taxon>
        <taxon>Bacillales</taxon>
        <taxon>Bacillaceae</taxon>
        <taxon>Metabacillus</taxon>
    </lineage>
</organism>
<proteinExistence type="predicted"/>
<dbReference type="Pfam" id="PF14173">
    <property type="entry name" value="ComGG"/>
    <property type="match status" value="1"/>
</dbReference>
<dbReference type="EMBL" id="JAOYEY010000024">
    <property type="protein sequence ID" value="MCV9884824.1"/>
    <property type="molecule type" value="Genomic_DNA"/>
</dbReference>
<accession>A0ABT3DCP2</accession>
<keyword evidence="1" id="KW-1133">Transmembrane helix</keyword>
<feature type="transmembrane region" description="Helical" evidence="1">
    <location>
        <begin position="7"/>
        <end position="31"/>
    </location>
</feature>
<sequence length="126" mass="14805">MRNQKGFILPSIMVIALFCLLIVAHISTILISEKTFYEETKQYYILENLMNVAVKKSLHELENGNNVNQHNKVFHTSNGYYSYNVTTSDEVIYEVQLTCSTKETKEYTASYKYDKSKNEMIFWSEY</sequence>
<protein>
    <submittedName>
        <fullName evidence="2">Competence type IV pilus minor pilin ComGG</fullName>
    </submittedName>
</protein>